<evidence type="ECO:0000256" key="2">
    <source>
        <dbReference type="ARBA" id="ARBA00022694"/>
    </source>
</evidence>
<name>A0ABP0TA44_9BRYO</name>
<sequence length="2465" mass="273525">MAVRWKAGQRRKRWTEQGVVLPRSVLLLLSCCGDGGEEPEFLAFKQQLLAFGQLPSTYAQIAATKSLSDTLLPVLESPSSSSSSSSSSGIAIRLFVEILFLENSRPLHRGLLSTLSRIPQSLEPLVSEAFVSCCQDYGEGSKHHHHHQRRFAVVGVATSLSSLPRWGILTSVIKRCIGMLAMSACADVGWVLRQAQQGGRPPPNTMEDCQDAVGSLYYLLQHFAESFMPRKEEELPERAEKNKNHNHHHQEEDEDAHNLDPGEHEQEENGMQCMPRNMRVGASGGELVYRTVVRTLLQVLQTSALSRDCVVAAGVGLCAAAQFGMTGGGGDGVALLLAKAIFSASLSSDFVVLSHQKKMGVMSSGINSIDGFDDDDVDDEDEEGMLNAAIAAECSNSSSSSSLATEVAKFTQFGRLCFLRGLLTGLPRPTLNVPLVAKKTTQNFRPQDHQEEAFPQYHKKEACPQDNDKEATCPQEDHQEANCNNMMSANAAAAADGHVWILLYNGILPALCELCESSVDSHFKFHTVTAMQMCLQQVRASITGGLTQESLKRLLVVNDVALGEHHHHHIAAVTVHGYKPLPAAMISRILQIVWNNWEDPLTQTVKQVQAVFDLLVDVQSVLAEQRVASMGLEEDGMDSGDFVQQVAANLLAEGRYRKGKYVPLASLAQRIGALKLLQMSPNLLFNTFHAQSDDDVCCAASTFLKIFLERLKTDCWSSAGGIAEGDSVFRRLWIPPLLLVLLSGDPRLRSNLNTYALPVAFQIDADSLLPVLGFILDGANEKTELNKFSPKGHGELEGAIGLPLHLTLHQQVSALISVLKVARALALIDHEIEQPALLKSASSDAKRHDENVVVWVKNTAVEVPLVWLEHALTHLEDSLRVDAAELLCLNPKTASMPSALELRMLRMSIPLNMRCSSTSFRMRWTRLLHKFFLRVRTAAWRQHRLNSTAVTAPPLPQDVQETPLQVSYGDKLKQKKSHLRNRQEEALKSKSPLNDEIVDTEVDQAPTPRVTVAEIQDFLQWLSQMLLSSLYPSAPYERKYMAMDLLNAMIEVWSLTRMHNPDQEVVGVADDFSPYNSGFLSVELTLVVVGAVVDSWDKLREGAFQMLVKYPTPLPGLDSPSLVRSMLEWGKGLVNSARVRESDAGALVLRLVFRKYVLDLGWTVKVHEVTVDEHMEGGQTSGPMQVGIAVARYVDSLSDWLEWDIEEADRDLLKACKHSFVHGVLLVLRYTMEEVPWTSADIQTGAVYLRAALHRIITLLLRVTSLALWVVSANALNLPPGMISESQSNDLFDMLDVDGDEQYTVEEGGSPTEQVIMVGCWLSMKEVSLLLGTIARGVPLPGCSLEESTVEDDKVEEGLLNTEQLQAMGEHFLQVLLAMKHNGAIDKTRAGFIALCDRLLRSQDPRLNRLPETWMHQLLKRTGAKGQTVDNLLRRSAGIPAAFLALFLAEPDGGPKKLLPMGMRWVINTAQAFVTKPMVQSHVREFPNASALEQKVLGKNEVMGVVEKEARNGDLQLQGVKERDEGVVPTVHAFNVMRIAYHDTNLATDTSGFCADGLITAIKAFSSPYWEVRNSATLAFTALVHRTIGFLNVYKRESARRAITGFEFFHRFPSLHPFLLQELQSATFQLEQEAGCNNHKGNGMASTLHPSLGPVLIMLSRLKPSVISSSVDDWLSPSAFQPYVTSCATEHNLHVRVLAASALAPLVPSHDLALFTLNLAKRLPTSPDLISGFSSFNTVHGVLLQISVLLTANCASLPDLDLRESIVTDLFKVLKTCLWLSSIQYCCCYMVIAAFYSVLEGSLEVAKSCHEVSGRMGAVIRSLQTHLLHLCSECLEDVPDNAANWHLSMQVTVRERAAKLYFSTILPLVSRKELPLLWNNSPKTLEFQEGQEEEEFGSVKPGLVSGVLESRAHLSFEHLGCMFKQALSHRMYEVRLATLKVLKKFSSVLTESTTSGAATWVGSFLQPLLVKRLHVESHPGCIRHTLHVIFAWRALSGKQSSIVDLSTSLVDLWNRVLNIYRASKQTKTQEVAMCCMGACLHQMLPCLRQSIEEEEERFKAAGDKITETQTSQAGCSDVRQVDKEVSGDENGRKGSVITDDVKQVEYIKKVITEWVLLVNEHSAASESISFRQATAEAIVASGLLEEAHWVGSKIKQWSGNPLQNPETHNDECMVEWYGRLVLEVWCVSLKLLEDEDVELRQNLALSLLQVLASSAATTPALSGQHVSAAVPMQVERVMQLVFDYLNCHFGHWRVFWETLTEWVLGTEDVATLLVCDVNLVRRLFDKEIDNHHEEELLFVQLCCSHLQQLVDVTMHNLSLAGHQEDTQPTLNLEEFKSFQARWRVRFLEQAKSCAQLSIQLQGRMQWVGGVTNHQDVFKLVYRSLLGLLTLAGPSYDESHKLKLKGKLVELKELLLQLPLNPLVSNALFKVLQAYERHLDVDLGATTLRASMGNVVCDNFEPFFLI</sequence>
<accession>A0ABP0TA44</accession>
<reference evidence="7 8" key="1">
    <citation type="submission" date="2024-02" db="EMBL/GenBank/DDBJ databases">
        <authorList>
            <consortium name="ELIXIR-Norway"/>
            <consortium name="Elixir Norway"/>
        </authorList>
    </citation>
    <scope>NUCLEOTIDE SEQUENCE [LARGE SCALE GENOMIC DNA]</scope>
</reference>
<evidence type="ECO:0000256" key="1">
    <source>
        <dbReference type="ARBA" id="ARBA00010409"/>
    </source>
</evidence>
<dbReference type="InterPro" id="IPR019442">
    <property type="entry name" value="THADA/TRM732_DUF2428"/>
</dbReference>
<dbReference type="InterPro" id="IPR056843">
    <property type="entry name" value="THADA-like_TPR"/>
</dbReference>
<evidence type="ECO:0000259" key="4">
    <source>
        <dbReference type="Pfam" id="PF10350"/>
    </source>
</evidence>
<dbReference type="Pfam" id="PF25150">
    <property type="entry name" value="TPR_Trm732"/>
    <property type="match status" value="1"/>
</dbReference>
<feature type="region of interest" description="Disordered" evidence="3">
    <location>
        <begin position="2072"/>
        <end position="2092"/>
    </location>
</feature>
<feature type="domain" description="DUF2428" evidence="4">
    <location>
        <begin position="1252"/>
        <end position="1571"/>
    </location>
</feature>
<evidence type="ECO:0000259" key="6">
    <source>
        <dbReference type="Pfam" id="PF25151"/>
    </source>
</evidence>
<keyword evidence="2" id="KW-0819">tRNA processing</keyword>
<organism evidence="7 8">
    <name type="scientific">Sphagnum troendelagicum</name>
    <dbReference type="NCBI Taxonomy" id="128251"/>
    <lineage>
        <taxon>Eukaryota</taxon>
        <taxon>Viridiplantae</taxon>
        <taxon>Streptophyta</taxon>
        <taxon>Embryophyta</taxon>
        <taxon>Bryophyta</taxon>
        <taxon>Sphagnophytina</taxon>
        <taxon>Sphagnopsida</taxon>
        <taxon>Sphagnales</taxon>
        <taxon>Sphagnaceae</taxon>
        <taxon>Sphagnum</taxon>
    </lineage>
</organism>
<comment type="similarity">
    <text evidence="1">Belongs to the THADA family.</text>
</comment>
<dbReference type="PANTHER" id="PTHR14387:SF0">
    <property type="entry name" value="DUF2428 DOMAIN-CONTAINING PROTEIN"/>
    <property type="match status" value="1"/>
</dbReference>
<feature type="compositionally biased region" description="Basic and acidic residues" evidence="3">
    <location>
        <begin position="2079"/>
        <end position="2092"/>
    </location>
</feature>
<dbReference type="Pfam" id="PF10350">
    <property type="entry name" value="DUF2428"/>
    <property type="match status" value="1"/>
</dbReference>
<evidence type="ECO:0008006" key="9">
    <source>
        <dbReference type="Google" id="ProtNLM"/>
    </source>
</evidence>
<dbReference type="Proteomes" id="UP001497512">
    <property type="component" value="Chromosome 1"/>
</dbReference>
<evidence type="ECO:0000259" key="5">
    <source>
        <dbReference type="Pfam" id="PF25150"/>
    </source>
</evidence>
<dbReference type="EMBL" id="OZ019893">
    <property type="protein sequence ID" value="CAK9190750.1"/>
    <property type="molecule type" value="Genomic_DNA"/>
</dbReference>
<feature type="compositionally biased region" description="Basic and acidic residues" evidence="3">
    <location>
        <begin position="231"/>
        <end position="243"/>
    </location>
</feature>
<dbReference type="InterPro" id="IPR016024">
    <property type="entry name" value="ARM-type_fold"/>
</dbReference>
<feature type="domain" description="tRNA (32-2'-O)-methyltransferase regulator THADA-like C-terminal TPR repeats region" evidence="6">
    <location>
        <begin position="1573"/>
        <end position="1747"/>
    </location>
</feature>
<feature type="region of interest" description="Disordered" evidence="3">
    <location>
        <begin position="231"/>
        <end position="269"/>
    </location>
</feature>
<gene>
    <name evidence="7" type="ORF">CSSPTR1EN2_LOCUS1046</name>
</gene>
<dbReference type="Pfam" id="PF25151">
    <property type="entry name" value="TPR_Trm732_C"/>
    <property type="match status" value="1"/>
</dbReference>
<evidence type="ECO:0000313" key="7">
    <source>
        <dbReference type="EMBL" id="CAK9190750.1"/>
    </source>
</evidence>
<evidence type="ECO:0000313" key="8">
    <source>
        <dbReference type="Proteomes" id="UP001497512"/>
    </source>
</evidence>
<dbReference type="InterPro" id="IPR056842">
    <property type="entry name" value="THADA-like_TPR_C"/>
</dbReference>
<dbReference type="PANTHER" id="PTHR14387">
    <property type="entry name" value="THADA/DEATH RECEPTOR INTERACTING PROTEIN"/>
    <property type="match status" value="1"/>
</dbReference>
<feature type="domain" description="tRNA (32-2'-O)-methyltransferase regulator THADA-like TPR repeats region" evidence="5">
    <location>
        <begin position="731"/>
        <end position="1052"/>
    </location>
</feature>
<dbReference type="InterPro" id="IPR051954">
    <property type="entry name" value="tRNA_methyltransferase_THADA"/>
</dbReference>
<keyword evidence="8" id="KW-1185">Reference proteome</keyword>
<dbReference type="SUPFAM" id="SSF48371">
    <property type="entry name" value="ARM repeat"/>
    <property type="match status" value="1"/>
</dbReference>
<proteinExistence type="inferred from homology"/>
<evidence type="ECO:0000256" key="3">
    <source>
        <dbReference type="SAM" id="MobiDB-lite"/>
    </source>
</evidence>
<protein>
    <recommendedName>
        <fullName evidence="9">DUF2428 domain-containing protein</fullName>
    </recommendedName>
</protein>